<dbReference type="InterPro" id="IPR001647">
    <property type="entry name" value="HTH_TetR"/>
</dbReference>
<comment type="caution">
    <text evidence="6">The sequence shown here is derived from an EMBL/GenBank/DDBJ whole genome shotgun (WGS) entry which is preliminary data.</text>
</comment>
<protein>
    <recommendedName>
        <fullName evidence="5">HTH tetR-type domain-containing protein</fullName>
    </recommendedName>
</protein>
<dbReference type="SUPFAM" id="SSF48498">
    <property type="entry name" value="Tetracyclin repressor-like, C-terminal domain"/>
    <property type="match status" value="1"/>
</dbReference>
<organism evidence="6 7">
    <name type="scientific">Flavivirga aquatica</name>
    <dbReference type="NCBI Taxonomy" id="1849968"/>
    <lineage>
        <taxon>Bacteria</taxon>
        <taxon>Pseudomonadati</taxon>
        <taxon>Bacteroidota</taxon>
        <taxon>Flavobacteriia</taxon>
        <taxon>Flavobacteriales</taxon>
        <taxon>Flavobacteriaceae</taxon>
        <taxon>Flavivirga</taxon>
    </lineage>
</organism>
<evidence type="ECO:0000256" key="1">
    <source>
        <dbReference type="ARBA" id="ARBA00023015"/>
    </source>
</evidence>
<dbReference type="AlphaFoldDB" id="A0A1E5SHV6"/>
<dbReference type="Pfam" id="PF00440">
    <property type="entry name" value="TetR_N"/>
    <property type="match status" value="1"/>
</dbReference>
<dbReference type="InterPro" id="IPR036271">
    <property type="entry name" value="Tet_transcr_reg_TetR-rel_C_sf"/>
</dbReference>
<evidence type="ECO:0000259" key="5">
    <source>
        <dbReference type="PROSITE" id="PS50977"/>
    </source>
</evidence>
<dbReference type="Pfam" id="PF16925">
    <property type="entry name" value="TetR_C_13"/>
    <property type="match status" value="1"/>
</dbReference>
<feature type="DNA-binding region" description="H-T-H motif" evidence="4">
    <location>
        <begin position="31"/>
        <end position="50"/>
    </location>
</feature>
<dbReference type="Proteomes" id="UP000095713">
    <property type="component" value="Unassembled WGS sequence"/>
</dbReference>
<evidence type="ECO:0000256" key="2">
    <source>
        <dbReference type="ARBA" id="ARBA00023125"/>
    </source>
</evidence>
<dbReference type="Gene3D" id="1.10.357.10">
    <property type="entry name" value="Tetracycline Repressor, domain 2"/>
    <property type="match status" value="1"/>
</dbReference>
<keyword evidence="7" id="KW-1185">Reference proteome</keyword>
<dbReference type="PANTHER" id="PTHR47506">
    <property type="entry name" value="TRANSCRIPTIONAL REGULATORY PROTEIN"/>
    <property type="match status" value="1"/>
</dbReference>
<dbReference type="EMBL" id="MDJD01000054">
    <property type="protein sequence ID" value="OEJ98705.1"/>
    <property type="molecule type" value="Genomic_DNA"/>
</dbReference>
<feature type="domain" description="HTH tetR-type" evidence="5">
    <location>
        <begin position="8"/>
        <end position="68"/>
    </location>
</feature>
<dbReference type="PRINTS" id="PR00455">
    <property type="entry name" value="HTHTETR"/>
</dbReference>
<proteinExistence type="predicted"/>
<dbReference type="SUPFAM" id="SSF46689">
    <property type="entry name" value="Homeodomain-like"/>
    <property type="match status" value="1"/>
</dbReference>
<dbReference type="OrthoDB" id="9787680at2"/>
<evidence type="ECO:0000256" key="3">
    <source>
        <dbReference type="ARBA" id="ARBA00023163"/>
    </source>
</evidence>
<accession>A0A1E5SHV6</accession>
<dbReference type="PANTHER" id="PTHR47506:SF6">
    <property type="entry name" value="HTH-TYPE TRANSCRIPTIONAL REPRESSOR NEMR"/>
    <property type="match status" value="1"/>
</dbReference>
<dbReference type="RefSeq" id="WP_069831389.1">
    <property type="nucleotide sequence ID" value="NZ_MDJD01000054.1"/>
</dbReference>
<gene>
    <name evidence="6" type="ORF">A8C32_05770</name>
</gene>
<dbReference type="STRING" id="1849968.A8C32_05770"/>
<dbReference type="InterPro" id="IPR009057">
    <property type="entry name" value="Homeodomain-like_sf"/>
</dbReference>
<keyword evidence="2 4" id="KW-0238">DNA-binding</keyword>
<dbReference type="InterPro" id="IPR011075">
    <property type="entry name" value="TetR_C"/>
</dbReference>
<reference evidence="6 7" key="1">
    <citation type="submission" date="2016-05" db="EMBL/GenBank/DDBJ databases">
        <title>Draft Genome Sequence of Algibacter sp. Strain SK-16 Isolated from the Surface Water of Aburatsubo Inlet.</title>
        <authorList>
            <person name="Wong S.-K."/>
            <person name="Yoshizawa S."/>
            <person name="Nakajima Y."/>
            <person name="Ogura Y."/>
            <person name="Tetsuya H."/>
            <person name="Hamasaki K."/>
        </authorList>
    </citation>
    <scope>NUCLEOTIDE SEQUENCE [LARGE SCALE GENOMIC DNA]</scope>
    <source>
        <strain evidence="6 7">SK-16</strain>
    </source>
</reference>
<evidence type="ECO:0000313" key="6">
    <source>
        <dbReference type="EMBL" id="OEJ98705.1"/>
    </source>
</evidence>
<sequence>MLKTVKHDAKADFLLEKGMGVLWSKGYNGTSINDIVKAADVPKGSFYFYFDSKEDFAVKAINKYFKGHFAPAKNILEDLSMSPLQRLYAFHDFRYNILKNDMEYKLGCLACNLGNEMAEHNENIRKTICDNEFVILSALTKVIQEAKDLGEIKNPMEAKLIAAFIEDAGKGSLVSMKEMKNKGPIDNFMTMVKDFILK</sequence>
<name>A0A1E5SHV6_9FLAO</name>
<evidence type="ECO:0000313" key="7">
    <source>
        <dbReference type="Proteomes" id="UP000095713"/>
    </source>
</evidence>
<keyword evidence="3" id="KW-0804">Transcription</keyword>
<evidence type="ECO:0000256" key="4">
    <source>
        <dbReference type="PROSITE-ProRule" id="PRU00335"/>
    </source>
</evidence>
<dbReference type="PROSITE" id="PS50977">
    <property type="entry name" value="HTH_TETR_2"/>
    <property type="match status" value="1"/>
</dbReference>
<dbReference type="GO" id="GO:0003677">
    <property type="term" value="F:DNA binding"/>
    <property type="evidence" value="ECO:0007669"/>
    <property type="project" value="UniProtKB-UniRule"/>
</dbReference>
<keyword evidence="1" id="KW-0805">Transcription regulation</keyword>